<dbReference type="Pfam" id="PF16126">
    <property type="entry name" value="DUF4838"/>
    <property type="match status" value="1"/>
</dbReference>
<dbReference type="InterPro" id="IPR032287">
    <property type="entry name" value="DUF4838"/>
</dbReference>
<dbReference type="Pfam" id="PF03648">
    <property type="entry name" value="Glyco_hydro_67N"/>
    <property type="match status" value="1"/>
</dbReference>
<dbReference type="GO" id="GO:0046559">
    <property type="term" value="F:alpha-glucuronidase activity"/>
    <property type="evidence" value="ECO:0007669"/>
    <property type="project" value="InterPro"/>
</dbReference>
<evidence type="ECO:0000313" key="4">
    <source>
        <dbReference type="Proteomes" id="UP000190367"/>
    </source>
</evidence>
<dbReference type="Gene3D" id="2.60.120.260">
    <property type="entry name" value="Galactose-binding domain-like"/>
    <property type="match status" value="1"/>
</dbReference>
<dbReference type="PANTHER" id="PTHR47406">
    <property type="entry name" value="COAGULATION FACTOR 5/8 TYPE, C-TERMINAL"/>
    <property type="match status" value="1"/>
</dbReference>
<dbReference type="PROSITE" id="PS51257">
    <property type="entry name" value="PROKAR_LIPOPROTEIN"/>
    <property type="match status" value="1"/>
</dbReference>
<dbReference type="Proteomes" id="UP000190367">
    <property type="component" value="Unassembled WGS sequence"/>
</dbReference>
<sequence length="754" mass="84267">MHRTMTYFLYIMTLLGYGCQSLTGGDIALVSGGKSNYVIVLPADAGKNDQHAAEVLKDYVKRMSGATLNIVKENSLKDKDQPAIYIGHTDHAANINTGKIKPEGFMLATDARDVYIIGGSGKGVVYGVYTLLEQYLGCRKYSQAPATVPVTKDVRVPAQLHDLQEPAFTYRETYYPAAFDNEYLEWHKLHRFEDLWGLWGHSFFKLVPPRTWFAAHPEYFALVKGIRQPTQLCLSNETVFRLVVDSLRKAIAGNPDAMYWSISQEDGGGYCTCDLCRKVDTEEGGPSGSLIRFVNKVAAQFPEQQFTTLSYLYSSKPPLQTKPADNVIIMLSSIDALRQEPLSKTPSAAGFRKNLEAWGAATSRLFVWDYTTQFTNYLAPFPDYPQLKPNLQYFSDHKVSGVFSQGSGDTHSDMAEFNAYVQAKYLWNPKADADKVQDDFLQGYYGKAGKNIRQYIDALASTLQQTHAPLDIYGNPVNNHRDYLSPLAIDKYSQLLDKAEAAAEGQPAHLKRVYAARLPLEYTVLQQARFSGTEPHGYLEANGKEYTVNPRWPERVRKFTARCKEAGVTALAEGGVSPDGYQQEWDSLFARKWISSLAFRAQVSLVNPPPPEFPGKGAQTLTDGLEGGKDFSLNWLYLYGKDLVAVIDLGAAKPVNTVFMHFLQDARHYIFNPSRVTVAVSDDGVHFTDAGEQTLTPLQGEDYDVKNTPVSFRLTGKAVRYIRVTGVCPTEMPVWREAPETKRPAICCDEIYVQ</sequence>
<feature type="domain" description="Alpha glucuronidase N-terminal" evidence="2">
    <location>
        <begin position="47"/>
        <end position="131"/>
    </location>
</feature>
<reference evidence="4" key="1">
    <citation type="submission" date="2017-02" db="EMBL/GenBank/DDBJ databases">
        <authorList>
            <person name="Varghese N."/>
            <person name="Submissions S."/>
        </authorList>
    </citation>
    <scope>NUCLEOTIDE SEQUENCE [LARGE SCALE GENOMIC DNA]</scope>
    <source>
        <strain evidence="4">DSM 22224</strain>
    </source>
</reference>
<dbReference type="EMBL" id="FUWZ01000006">
    <property type="protein sequence ID" value="SKA44100.1"/>
    <property type="molecule type" value="Genomic_DNA"/>
</dbReference>
<dbReference type="InterPro" id="IPR008979">
    <property type="entry name" value="Galactose-bd-like_sf"/>
</dbReference>
<dbReference type="STRING" id="634771.SAMN04488128_106329"/>
<dbReference type="PANTHER" id="PTHR47406:SF2">
    <property type="entry name" value="ALPHA GLUCURONIDASE N-TERMINAL DOMAIN-CONTAINING PROTEIN"/>
    <property type="match status" value="1"/>
</dbReference>
<accession>A0A1T4TUI0</accession>
<keyword evidence="4" id="KW-1185">Reference proteome</keyword>
<name>A0A1T4TUI0_9BACT</name>
<dbReference type="GO" id="GO:0045493">
    <property type="term" value="P:xylan catabolic process"/>
    <property type="evidence" value="ECO:0007669"/>
    <property type="project" value="InterPro"/>
</dbReference>
<gene>
    <name evidence="3" type="ORF">SAMN04488128_106329</name>
</gene>
<dbReference type="Gene3D" id="3.30.379.10">
    <property type="entry name" value="Chitobiase/beta-hexosaminidase domain 2-like"/>
    <property type="match status" value="1"/>
</dbReference>
<dbReference type="InterPro" id="IPR029018">
    <property type="entry name" value="Hex-like_dom2"/>
</dbReference>
<evidence type="ECO:0000256" key="1">
    <source>
        <dbReference type="ARBA" id="ARBA00022801"/>
    </source>
</evidence>
<evidence type="ECO:0000313" key="3">
    <source>
        <dbReference type="EMBL" id="SKA44100.1"/>
    </source>
</evidence>
<protein>
    <submittedName>
        <fullName evidence="3">Glycosyl hydrolase family 67 N-terminus</fullName>
    </submittedName>
</protein>
<dbReference type="SUPFAM" id="SSF49785">
    <property type="entry name" value="Galactose-binding domain-like"/>
    <property type="match status" value="1"/>
</dbReference>
<evidence type="ECO:0000259" key="2">
    <source>
        <dbReference type="Pfam" id="PF03648"/>
    </source>
</evidence>
<dbReference type="SUPFAM" id="SSF55545">
    <property type="entry name" value="beta-N-acetylhexosaminidase-like domain"/>
    <property type="match status" value="1"/>
</dbReference>
<dbReference type="InterPro" id="IPR005154">
    <property type="entry name" value="Glyco_hydro_67_aGlcAse_N"/>
</dbReference>
<dbReference type="AlphaFoldDB" id="A0A1T4TUI0"/>
<organism evidence="3 4">
    <name type="scientific">Chitinophaga eiseniae</name>
    <dbReference type="NCBI Taxonomy" id="634771"/>
    <lineage>
        <taxon>Bacteria</taxon>
        <taxon>Pseudomonadati</taxon>
        <taxon>Bacteroidota</taxon>
        <taxon>Chitinophagia</taxon>
        <taxon>Chitinophagales</taxon>
        <taxon>Chitinophagaceae</taxon>
        <taxon>Chitinophaga</taxon>
    </lineage>
</organism>
<proteinExistence type="predicted"/>
<keyword evidence="1 3" id="KW-0378">Hydrolase</keyword>